<reference evidence="2" key="2">
    <citation type="submission" date="2022-06" db="UniProtKB">
        <authorList>
            <consortium name="EnsemblMetazoa"/>
        </authorList>
    </citation>
    <scope>IDENTIFICATION</scope>
</reference>
<dbReference type="EMBL" id="CMVM020000118">
    <property type="status" value="NOT_ANNOTATED_CDS"/>
    <property type="molecule type" value="Genomic_DNA"/>
</dbReference>
<proteinExistence type="predicted"/>
<dbReference type="AlphaFoldDB" id="A0A8R1TRI2"/>
<evidence type="ECO:0000313" key="3">
    <source>
        <dbReference type="Proteomes" id="UP000024404"/>
    </source>
</evidence>
<dbReference type="EnsemblMetazoa" id="OVOC3575.1">
    <property type="protein sequence ID" value="OVOC3575.1"/>
    <property type="gene ID" value="WBGene00240384"/>
</dbReference>
<keyword evidence="1" id="KW-0472">Membrane</keyword>
<evidence type="ECO:0000313" key="2">
    <source>
        <dbReference type="EnsemblMetazoa" id="OVOC3575.1"/>
    </source>
</evidence>
<keyword evidence="3" id="KW-1185">Reference proteome</keyword>
<keyword evidence="1" id="KW-0812">Transmembrane</keyword>
<evidence type="ECO:0000256" key="1">
    <source>
        <dbReference type="SAM" id="Phobius"/>
    </source>
</evidence>
<dbReference type="Proteomes" id="UP000024404">
    <property type="component" value="Unassembled WGS sequence"/>
</dbReference>
<name>A0A8R1TRI2_ONCVO</name>
<reference evidence="3" key="1">
    <citation type="submission" date="2013-10" db="EMBL/GenBank/DDBJ databases">
        <title>Genome sequencing of Onchocerca volvulus.</title>
        <authorList>
            <person name="Cotton J."/>
            <person name="Tsai J."/>
            <person name="Stanley E."/>
            <person name="Tracey A."/>
            <person name="Holroyd N."/>
            <person name="Lustigman S."/>
            <person name="Berriman M."/>
        </authorList>
    </citation>
    <scope>NUCLEOTIDE SEQUENCE</scope>
</reference>
<sequence length="215" mass="24018">MDDVSAAATIAILVIVVIVVVVVAACRRRRRRRRRRHERLYSIFPSLRQCVLPVVLRARRHADEQTQTHTHTHAHTHVSCNMQAEHGERRECNTTAAATAAALLPRQQQLRYVDVRCVADTRAHAPPDSITTIFDSIRSGGGATDSSRAREEASVLSFTYYYVLSELSQPVIEANLLIERDRRSIAALSQIEKVGRSFEQMAGTTGIFQSLNVSS</sequence>
<protein>
    <submittedName>
        <fullName evidence="2">Uncharacterized protein</fullName>
    </submittedName>
</protein>
<keyword evidence="1" id="KW-1133">Transmembrane helix</keyword>
<accession>A0A8R1TRI2</accession>
<organism evidence="2 3">
    <name type="scientific">Onchocerca volvulus</name>
    <dbReference type="NCBI Taxonomy" id="6282"/>
    <lineage>
        <taxon>Eukaryota</taxon>
        <taxon>Metazoa</taxon>
        <taxon>Ecdysozoa</taxon>
        <taxon>Nematoda</taxon>
        <taxon>Chromadorea</taxon>
        <taxon>Rhabditida</taxon>
        <taxon>Spirurina</taxon>
        <taxon>Spiruromorpha</taxon>
        <taxon>Filarioidea</taxon>
        <taxon>Onchocercidae</taxon>
        <taxon>Onchocerca</taxon>
    </lineage>
</organism>
<feature type="transmembrane region" description="Helical" evidence="1">
    <location>
        <begin position="6"/>
        <end position="26"/>
    </location>
</feature>